<dbReference type="RefSeq" id="WP_184081690.1">
    <property type="nucleotide sequence ID" value="NZ_JACIJP010000006.1"/>
</dbReference>
<reference evidence="1 2" key="1">
    <citation type="submission" date="2020-08" db="EMBL/GenBank/DDBJ databases">
        <title>Genomic Encyclopedia of Type Strains, Phase IV (KMG-IV): sequencing the most valuable type-strain genomes for metagenomic binning, comparative biology and taxonomic classification.</title>
        <authorList>
            <person name="Goeker M."/>
        </authorList>
    </citation>
    <scope>NUCLEOTIDE SEQUENCE [LARGE SCALE GENOMIC DNA]</scope>
    <source>
        <strain evidence="1 2">DSM 102255</strain>
    </source>
</reference>
<gene>
    <name evidence="1" type="ORF">FHS92_003168</name>
</gene>
<comment type="caution">
    <text evidence="1">The sequence shown here is derived from an EMBL/GenBank/DDBJ whole genome shotgun (WGS) entry which is preliminary data.</text>
</comment>
<evidence type="ECO:0000313" key="2">
    <source>
        <dbReference type="Proteomes" id="UP000552700"/>
    </source>
</evidence>
<dbReference type="InterPro" id="IPR021341">
    <property type="entry name" value="DUF2958"/>
</dbReference>
<organism evidence="1 2">
    <name type="scientific">Sphingobium subterraneum</name>
    <dbReference type="NCBI Taxonomy" id="627688"/>
    <lineage>
        <taxon>Bacteria</taxon>
        <taxon>Pseudomonadati</taxon>
        <taxon>Pseudomonadota</taxon>
        <taxon>Alphaproteobacteria</taxon>
        <taxon>Sphingomonadales</taxon>
        <taxon>Sphingomonadaceae</taxon>
        <taxon>Sphingobium</taxon>
    </lineage>
</organism>
<accession>A0A841J3L7</accession>
<proteinExistence type="predicted"/>
<dbReference type="Proteomes" id="UP000552700">
    <property type="component" value="Unassembled WGS sequence"/>
</dbReference>
<dbReference type="AlphaFoldDB" id="A0A841J3L7"/>
<dbReference type="Pfam" id="PF11171">
    <property type="entry name" value="DUF2958"/>
    <property type="match status" value="1"/>
</dbReference>
<protein>
    <recommendedName>
        <fullName evidence="3">Single-stranded DNA endonuclease</fullName>
    </recommendedName>
</protein>
<dbReference type="EMBL" id="JACIJP010000006">
    <property type="protein sequence ID" value="MBB6125407.1"/>
    <property type="molecule type" value="Genomic_DNA"/>
</dbReference>
<evidence type="ECO:0000313" key="1">
    <source>
        <dbReference type="EMBL" id="MBB6125407.1"/>
    </source>
</evidence>
<sequence>MILLPDDLRAKLLANGRDRGPDHAPVLKLFNPCGAATWLFSELDEDGDTLFGLADLGFGSPEMGYASLSEIASVRLPYGLRIERDLHFSACFDLTIYAEAARIAGQITENQHALIAAARACEARRAKRESTQSNMPHRYE</sequence>
<name>A0A841J3L7_9SPHN</name>
<keyword evidence="2" id="KW-1185">Reference proteome</keyword>
<evidence type="ECO:0008006" key="3">
    <source>
        <dbReference type="Google" id="ProtNLM"/>
    </source>
</evidence>